<evidence type="ECO:0000313" key="1">
    <source>
        <dbReference type="Proteomes" id="UP000095281"/>
    </source>
</evidence>
<proteinExistence type="predicted"/>
<sequence>MDRTNNHVEANHRRLQNAFKTTHPPIWRFIDKQREEQKQIDANLASFVAGRDPPPKGKRYRDADRRILNIVHRYLNNNVQPVPNDHQYFNPQPIIEFLTGISSNYHMDA</sequence>
<protein>
    <submittedName>
        <fullName evidence="2">Integrase catalytic domain-containing protein</fullName>
    </submittedName>
</protein>
<evidence type="ECO:0000313" key="2">
    <source>
        <dbReference type="WBParaSite" id="MhA1_Contig1353.frz3.gene1"/>
    </source>
</evidence>
<reference evidence="2" key="1">
    <citation type="submission" date="2016-11" db="UniProtKB">
        <authorList>
            <consortium name="WormBaseParasite"/>
        </authorList>
    </citation>
    <scope>IDENTIFICATION</scope>
</reference>
<dbReference type="AlphaFoldDB" id="A0A1I8B479"/>
<keyword evidence="1" id="KW-1185">Reference proteome</keyword>
<organism evidence="1 2">
    <name type="scientific">Meloidogyne hapla</name>
    <name type="common">Root-knot nematode worm</name>
    <dbReference type="NCBI Taxonomy" id="6305"/>
    <lineage>
        <taxon>Eukaryota</taxon>
        <taxon>Metazoa</taxon>
        <taxon>Ecdysozoa</taxon>
        <taxon>Nematoda</taxon>
        <taxon>Chromadorea</taxon>
        <taxon>Rhabditida</taxon>
        <taxon>Tylenchina</taxon>
        <taxon>Tylenchomorpha</taxon>
        <taxon>Tylenchoidea</taxon>
        <taxon>Meloidogynidae</taxon>
        <taxon>Meloidogyninae</taxon>
        <taxon>Meloidogyne</taxon>
    </lineage>
</organism>
<name>A0A1I8B479_MELHA</name>
<dbReference type="WBParaSite" id="MhA1_Contig1353.frz3.gene1">
    <property type="protein sequence ID" value="MhA1_Contig1353.frz3.gene1"/>
    <property type="gene ID" value="MhA1_Contig1353.frz3.gene1"/>
</dbReference>
<dbReference type="Proteomes" id="UP000095281">
    <property type="component" value="Unplaced"/>
</dbReference>
<accession>A0A1I8B479</accession>